<proteinExistence type="predicted"/>
<dbReference type="RefSeq" id="XP_007881689.1">
    <property type="nucleotide sequence ID" value="XM_007883498.1"/>
</dbReference>
<reference evidence="3 4" key="1">
    <citation type="journal article" date="2013" name="Plant Cell">
        <title>The transition from a phytopathogenic smut ancestor to an anamorphic biocontrol agent deciphered by comparative whole-genome analysis.</title>
        <authorList>
            <person name="Lefebvre F."/>
            <person name="Joly D.L."/>
            <person name="Labbe C."/>
            <person name="Teichmann B."/>
            <person name="Linning R."/>
            <person name="Belzile F."/>
            <person name="Bakkeren G."/>
            <person name="Belanger R.R."/>
        </authorList>
    </citation>
    <scope>NUCLEOTIDE SEQUENCE [LARGE SCALE GENOMIC DNA]</scope>
    <source>
        <strain evidence="3 4">PF-1</strain>
    </source>
</reference>
<organism evidence="3 4">
    <name type="scientific">Pseudozyma flocculosa PF-1</name>
    <dbReference type="NCBI Taxonomy" id="1277687"/>
    <lineage>
        <taxon>Eukaryota</taxon>
        <taxon>Fungi</taxon>
        <taxon>Dikarya</taxon>
        <taxon>Basidiomycota</taxon>
        <taxon>Ustilaginomycotina</taxon>
        <taxon>Ustilaginomycetes</taxon>
        <taxon>Ustilaginales</taxon>
        <taxon>Ustilaginaceae</taxon>
        <taxon>Pseudozyma</taxon>
    </lineage>
</organism>
<dbReference type="EMBL" id="KE361644">
    <property type="protein sequence ID" value="EPQ26642.1"/>
    <property type="molecule type" value="Genomic_DNA"/>
</dbReference>
<evidence type="ECO:0000256" key="1">
    <source>
        <dbReference type="SAM" id="MobiDB-lite"/>
    </source>
</evidence>
<dbReference type="Proteomes" id="UP000053664">
    <property type="component" value="Unassembled WGS sequence"/>
</dbReference>
<protein>
    <submittedName>
        <fullName evidence="3">Uncharacterized protein</fullName>
    </submittedName>
</protein>
<evidence type="ECO:0000256" key="2">
    <source>
        <dbReference type="SAM" id="SignalP"/>
    </source>
</evidence>
<gene>
    <name evidence="3" type="ORF">PFL1_05963</name>
</gene>
<dbReference type="HOGENOM" id="CLU_880356_0_0_1"/>
<evidence type="ECO:0000313" key="3">
    <source>
        <dbReference type="EMBL" id="EPQ26642.1"/>
    </source>
</evidence>
<feature type="region of interest" description="Disordered" evidence="1">
    <location>
        <begin position="79"/>
        <end position="104"/>
    </location>
</feature>
<evidence type="ECO:0000313" key="4">
    <source>
        <dbReference type="Proteomes" id="UP000053664"/>
    </source>
</evidence>
<accession>A0A061H1V6</accession>
<dbReference type="GeneID" id="19320045"/>
<feature type="signal peptide" evidence="2">
    <location>
        <begin position="1"/>
        <end position="28"/>
    </location>
</feature>
<sequence>MVMGSRLLYKALAVMCLLVFFAATIVRAAPPSPTGEEGEAVWRQFGHLLHDSDDEDSLHPGAADQQALNDYYRQFEQALGGGQPGSSSSTSSNHHAPHNYHGSAVGHHWSEMQHEAAPWSDTDPAAAFADEFVQLDPGARAISRTAAETEQLAESRATSALWATPNAEAEFDYLSGRSPVANSAQRENVLRFIKDKFREARDGRFRNAADIDQVHFLPSESTRLPHTKYISFTRRAWRGLPSASDVPVVWNKLSTAQERAFKLGTYDFRMRAPLSDVRVEGDRLLTVVFARPVVKMNEVSSPVFVGELIVPDRLVT</sequence>
<keyword evidence="2" id="KW-0732">Signal</keyword>
<feature type="chain" id="PRO_5001599366" evidence="2">
    <location>
        <begin position="29"/>
        <end position="316"/>
    </location>
</feature>
<name>A0A061H1V6_9BASI</name>
<dbReference type="KEGG" id="pfp:PFL1_05963"/>
<dbReference type="AlphaFoldDB" id="A0A061H1V6"/>